<dbReference type="Gene3D" id="1.10.10.10">
    <property type="entry name" value="Winged helix-like DNA-binding domain superfamily/Winged helix DNA-binding domain"/>
    <property type="match status" value="1"/>
</dbReference>
<dbReference type="GO" id="GO:0005634">
    <property type="term" value="C:nucleus"/>
    <property type="evidence" value="ECO:0007669"/>
    <property type="project" value="UniProtKB-SubCell"/>
</dbReference>
<feature type="DNA-binding region" description="Fork-head" evidence="2">
    <location>
        <begin position="21"/>
        <end position="116"/>
    </location>
</feature>
<dbReference type="GO" id="GO:0003700">
    <property type="term" value="F:DNA-binding transcription factor activity"/>
    <property type="evidence" value="ECO:0007669"/>
    <property type="project" value="InterPro"/>
</dbReference>
<accession>A0AAD8ZTM4</accession>
<dbReference type="InterPro" id="IPR001766">
    <property type="entry name" value="Fork_head_dom"/>
</dbReference>
<dbReference type="InterPro" id="IPR036388">
    <property type="entry name" value="WH-like_DNA-bd_sf"/>
</dbReference>
<evidence type="ECO:0000256" key="1">
    <source>
        <dbReference type="ARBA" id="ARBA00023125"/>
    </source>
</evidence>
<sequence length="298" mass="34594">MTKTERVLRSKGVQRRKYKRNTKGTYIGLLASIIQDSPNKMLTFRQSIFYIFFLHLQIMEKLGAFVSGDKKGLENNIRVCLSSNKCFAKVPIDPEYPNAKRNFWRVDESCITRKMLRRHFSNSVSMFPGLLPKRNTETRDAVDPGSSVYHRNVTNRPVKFSSSFSIESLLKKDHITVRESSYQPTVPEQGPNLYVLTFPLNRGVCWSGQFYGVPQTMFRMKYLDDEYQQQNFINPCSICNSKSKTTVDGMWKCPLKTMDLSAEHNRVICPPHWSYSETLSRPSASSPLHPYDRSYLRW</sequence>
<dbReference type="SUPFAM" id="SSF46785">
    <property type="entry name" value="Winged helix' DNA-binding domain"/>
    <property type="match status" value="1"/>
</dbReference>
<dbReference type="PANTHER" id="PTHR47316">
    <property type="entry name" value="FORKHEAD BOX PROTEIN H1"/>
    <property type="match status" value="1"/>
</dbReference>
<proteinExistence type="predicted"/>
<keyword evidence="2" id="KW-0539">Nucleus</keyword>
<protein>
    <recommendedName>
        <fullName evidence="3">Fork-head domain-containing protein</fullName>
    </recommendedName>
</protein>
<dbReference type="Pfam" id="PF00250">
    <property type="entry name" value="Forkhead"/>
    <property type="match status" value="1"/>
</dbReference>
<keyword evidence="5" id="KW-1185">Reference proteome</keyword>
<keyword evidence="1 2" id="KW-0238">DNA-binding</keyword>
<dbReference type="AlphaFoldDB" id="A0AAD8ZTM4"/>
<dbReference type="InterPro" id="IPR036390">
    <property type="entry name" value="WH_DNA-bd_sf"/>
</dbReference>
<dbReference type="InterPro" id="IPR052327">
    <property type="entry name" value="Activin_resp_transcr_regulator"/>
</dbReference>
<dbReference type="PANTHER" id="PTHR47316:SF1">
    <property type="entry name" value="FORKHEAD BOX PROTEIN H1"/>
    <property type="match status" value="1"/>
</dbReference>
<evidence type="ECO:0000256" key="2">
    <source>
        <dbReference type="PROSITE-ProRule" id="PRU00089"/>
    </source>
</evidence>
<name>A0AAD8ZTM4_9TELE</name>
<dbReference type="Proteomes" id="UP001239994">
    <property type="component" value="Unassembled WGS sequence"/>
</dbReference>
<evidence type="ECO:0000259" key="3">
    <source>
        <dbReference type="PROSITE" id="PS50039"/>
    </source>
</evidence>
<evidence type="ECO:0000313" key="5">
    <source>
        <dbReference type="Proteomes" id="UP001239994"/>
    </source>
</evidence>
<dbReference type="EMBL" id="JAROKS010000003">
    <property type="protein sequence ID" value="KAK1805026.1"/>
    <property type="molecule type" value="Genomic_DNA"/>
</dbReference>
<evidence type="ECO:0000313" key="4">
    <source>
        <dbReference type="EMBL" id="KAK1805026.1"/>
    </source>
</evidence>
<comment type="caution">
    <text evidence="4">The sequence shown here is derived from an EMBL/GenBank/DDBJ whole genome shotgun (WGS) entry which is preliminary data.</text>
</comment>
<dbReference type="GO" id="GO:0043565">
    <property type="term" value="F:sequence-specific DNA binding"/>
    <property type="evidence" value="ECO:0007669"/>
    <property type="project" value="InterPro"/>
</dbReference>
<comment type="subcellular location">
    <subcellularLocation>
        <location evidence="2">Nucleus</location>
    </subcellularLocation>
</comment>
<organism evidence="4 5">
    <name type="scientific">Electrophorus voltai</name>
    <dbReference type="NCBI Taxonomy" id="2609070"/>
    <lineage>
        <taxon>Eukaryota</taxon>
        <taxon>Metazoa</taxon>
        <taxon>Chordata</taxon>
        <taxon>Craniata</taxon>
        <taxon>Vertebrata</taxon>
        <taxon>Euteleostomi</taxon>
        <taxon>Actinopterygii</taxon>
        <taxon>Neopterygii</taxon>
        <taxon>Teleostei</taxon>
        <taxon>Ostariophysi</taxon>
        <taxon>Gymnotiformes</taxon>
        <taxon>Gymnotoidei</taxon>
        <taxon>Gymnotidae</taxon>
        <taxon>Electrophorus</taxon>
    </lineage>
</organism>
<reference evidence="4" key="1">
    <citation type="submission" date="2023-03" db="EMBL/GenBank/DDBJ databases">
        <title>Electrophorus voltai genome.</title>
        <authorList>
            <person name="Bian C."/>
        </authorList>
    </citation>
    <scope>NUCLEOTIDE SEQUENCE</scope>
    <source>
        <strain evidence="4">CB-2022</strain>
        <tissue evidence="4">Muscle</tissue>
    </source>
</reference>
<feature type="domain" description="Fork-head" evidence="3">
    <location>
        <begin position="21"/>
        <end position="116"/>
    </location>
</feature>
<dbReference type="SMART" id="SM00339">
    <property type="entry name" value="FH"/>
    <property type="match status" value="1"/>
</dbReference>
<gene>
    <name evidence="4" type="ORF">P4O66_019394</name>
</gene>
<dbReference type="PROSITE" id="PS50039">
    <property type="entry name" value="FORK_HEAD_3"/>
    <property type="match status" value="1"/>
</dbReference>